<reference evidence="1" key="1">
    <citation type="journal article" date="2020" name="Microbiol. Resour. Announc.">
        <title>Complete Genome Sequence of Moraxella osloensis Strain YV1, Isolated from an Australian Wastewater Treatment Plant.</title>
        <authorList>
            <person name="Batinovic S."/>
            <person name="Rice D.T.F."/>
            <person name="Seviour R.J."/>
            <person name="Petrovski S."/>
        </authorList>
    </citation>
    <scope>NUCLEOTIDE SEQUENCE</scope>
    <source>
        <strain evidence="1">YV1</strain>
    </source>
</reference>
<dbReference type="AlphaFoldDB" id="A0A6P1KDG5"/>
<proteinExistence type="predicted"/>
<evidence type="ECO:0000313" key="1">
    <source>
        <dbReference type="EMBL" id="QHG08890.1"/>
    </source>
</evidence>
<protein>
    <submittedName>
        <fullName evidence="1">Uncharacterized protein</fullName>
    </submittedName>
</protein>
<name>A0A6P1KDG5_FAUOS</name>
<organism evidence="1">
    <name type="scientific">Faucicola osloensis</name>
    <name type="common">Moraxella osloensis</name>
    <dbReference type="NCBI Taxonomy" id="34062"/>
    <lineage>
        <taxon>Bacteria</taxon>
        <taxon>Pseudomonadati</taxon>
        <taxon>Pseudomonadota</taxon>
        <taxon>Gammaproteobacteria</taxon>
        <taxon>Moraxellales</taxon>
        <taxon>Moraxellaceae</taxon>
        <taxon>Faucicola</taxon>
    </lineage>
</organism>
<dbReference type="EMBL" id="CP047226">
    <property type="protein sequence ID" value="QHG08890.1"/>
    <property type="molecule type" value="Genomic_DNA"/>
</dbReference>
<accession>A0A6P1KDG5</accession>
<gene>
    <name evidence="1" type="ORF">GSF12_02640</name>
</gene>
<sequence>MSKIQFFTCPTATRFGGVSRQLPRVLIGVTENGILRKVVILLDTVGYQ</sequence>